<protein>
    <submittedName>
        <fullName evidence="1">Uncharacterized protein</fullName>
    </submittedName>
</protein>
<sequence length="323" mass="35360">MAILLSLSPHHHPPPLNPPQNPNPNSPKPTLQATSLPSTISKRQFIFKTTSLCLISLATQHPLAPALAEPSPPLKSVLSILANTKSWFQFYGDGFAIRVPPQFEDIMEPEDYSAGLSLYGDKAKPKTFAARFASSDGSEALSVVVRPSNQLKITFLEAKDITDLGSLKEAAKLFVPGGTTLYSARTLKIKEEEGYRTYYFYEFGKDEQHAALVAVVNSGKAIIAGATAPQSKWDEDGVKLRSAVISLTVLHVSRMVVIRPDLEFPQLKTQILNWIILSKADVQGNGIVAIPHAVDESMSEMIRKNSLLQSLQSPPHSTFQDKT</sequence>
<reference evidence="1 2" key="1">
    <citation type="journal article" date="2024" name="Plant Biotechnol. J.">
        <title>Genome and CRISPR/Cas9 system of a widespread forest tree (Populus alba) in the world.</title>
        <authorList>
            <person name="Liu Y.J."/>
            <person name="Jiang P.F."/>
            <person name="Han X.M."/>
            <person name="Li X.Y."/>
            <person name="Wang H.M."/>
            <person name="Wang Y.J."/>
            <person name="Wang X.X."/>
            <person name="Zeng Q.Y."/>
        </authorList>
    </citation>
    <scope>NUCLEOTIDE SEQUENCE [LARGE SCALE GENOMIC DNA]</scope>
    <source>
        <strain evidence="2">cv. PAL-ZL1</strain>
    </source>
</reference>
<evidence type="ECO:0000313" key="2">
    <source>
        <dbReference type="Proteomes" id="UP000309997"/>
    </source>
</evidence>
<comment type="caution">
    <text evidence="1">The sequence shown here is derived from an EMBL/GenBank/DDBJ whole genome shotgun (WGS) entry which is preliminary data.</text>
</comment>
<proteinExistence type="predicted"/>
<organism evidence="1 2">
    <name type="scientific">Populus alba</name>
    <name type="common">White poplar</name>
    <dbReference type="NCBI Taxonomy" id="43335"/>
    <lineage>
        <taxon>Eukaryota</taxon>
        <taxon>Viridiplantae</taxon>
        <taxon>Streptophyta</taxon>
        <taxon>Embryophyta</taxon>
        <taxon>Tracheophyta</taxon>
        <taxon>Spermatophyta</taxon>
        <taxon>Magnoliopsida</taxon>
        <taxon>eudicotyledons</taxon>
        <taxon>Gunneridae</taxon>
        <taxon>Pentapetalae</taxon>
        <taxon>rosids</taxon>
        <taxon>fabids</taxon>
        <taxon>Malpighiales</taxon>
        <taxon>Salicaceae</taxon>
        <taxon>Saliceae</taxon>
        <taxon>Populus</taxon>
    </lineage>
</organism>
<name>A0ACC4B5G9_POPAL</name>
<accession>A0ACC4B5G9</accession>
<evidence type="ECO:0000313" key="1">
    <source>
        <dbReference type="EMBL" id="KAL3573546.1"/>
    </source>
</evidence>
<gene>
    <name evidence="1" type="ORF">D5086_024159</name>
</gene>
<dbReference type="Proteomes" id="UP000309997">
    <property type="component" value="Unassembled WGS sequence"/>
</dbReference>
<keyword evidence="2" id="KW-1185">Reference proteome</keyword>
<dbReference type="EMBL" id="RCHU02000013">
    <property type="protein sequence ID" value="KAL3573546.1"/>
    <property type="molecule type" value="Genomic_DNA"/>
</dbReference>